<comment type="caution">
    <text evidence="1">The sequence shown here is derived from an EMBL/GenBank/DDBJ whole genome shotgun (WGS) entry which is preliminary data.</text>
</comment>
<dbReference type="PANTHER" id="PTHR30372">
    <property type="entry name" value="LIPID-A-DISACCHARIDE SYNTHASE"/>
    <property type="match status" value="1"/>
</dbReference>
<reference evidence="1 2" key="1">
    <citation type="journal article" date="2019" name="J Genomics">
        <title>The Draft Genome of a Hydrogen-producing Cyanobacterium, Arthrospira platensis NIES-46.</title>
        <authorList>
            <person name="Suzuki S."/>
            <person name="Yamaguchi H."/>
            <person name="Kawachi M."/>
        </authorList>
    </citation>
    <scope>NUCLEOTIDE SEQUENCE [LARGE SCALE GENOMIC DNA]</scope>
    <source>
        <strain evidence="1 2">NIES-46</strain>
    </source>
</reference>
<evidence type="ECO:0000313" key="2">
    <source>
        <dbReference type="Proteomes" id="UP000326169"/>
    </source>
</evidence>
<dbReference type="GeneID" id="301684773"/>
<evidence type="ECO:0000313" key="1">
    <source>
        <dbReference type="EMBL" id="GCE95933.1"/>
    </source>
</evidence>
<organism evidence="1 2">
    <name type="scientific">Limnospira platensis NIES-46</name>
    <dbReference type="NCBI Taxonomy" id="1236695"/>
    <lineage>
        <taxon>Bacteria</taxon>
        <taxon>Bacillati</taxon>
        <taxon>Cyanobacteriota</taxon>
        <taxon>Cyanophyceae</taxon>
        <taxon>Oscillatoriophycideae</taxon>
        <taxon>Oscillatoriales</taxon>
        <taxon>Sirenicapillariaceae</taxon>
        <taxon>Limnospira</taxon>
    </lineage>
</organism>
<name>A0A5M3T8D0_LIMPL</name>
<dbReference type="InterPro" id="IPR003835">
    <property type="entry name" value="Glyco_trans_19"/>
</dbReference>
<dbReference type="RefSeq" id="WP_014274223.1">
    <property type="nucleotide sequence ID" value="NZ_BIMW01000155.1"/>
</dbReference>
<dbReference type="PANTHER" id="PTHR30372:SF6">
    <property type="entry name" value="LIPID-A-DISACCHARIDE SYNTHASE"/>
    <property type="match status" value="1"/>
</dbReference>
<sequence length="426" mass="47404">MSTAADILILSNGPGELTTWVRPVLEAIRSQNSDRHKDLRISLILSPCPHATGKEVEIGRSLLGINRVQGSQHFWKFLLLGKTAQNWDWREKGLVLFLGGDQAFTPIIARRLGYQSIVYGEWDIRWWRWVDQFAVMKPEIISRIPDLYASKCTVIGDLMADVTSSPTLEEIKPYSLLQPPLTELIALLPGSKMAKLAQGVPLTLAIAEYIHQRRPQTQFIIPVAPTVEVSTIAQLANPEYNPVVNYFPGVAADLQQIGDQFMLQTKTGLQVYLYTPHPAYSLLSRCCFAVTTVGANTAQLGALAIPMAVLLPSYQLDAMRSWDGIPGILANLPGVGGLMARGINRAALWYIQRTGKLLAWPNIWAGSEIVPEFSGRLRPEFIGDRILEYLQNPHRLETISDRLRQVRGQPGAAQKLANMVVEMFES</sequence>
<proteinExistence type="predicted"/>
<evidence type="ECO:0008006" key="3">
    <source>
        <dbReference type="Google" id="ProtNLM"/>
    </source>
</evidence>
<dbReference type="EMBL" id="BIMW01000155">
    <property type="protein sequence ID" value="GCE95933.1"/>
    <property type="molecule type" value="Genomic_DNA"/>
</dbReference>
<gene>
    <name evidence="1" type="ORF">NIES46_39990</name>
</gene>
<accession>A0A5M3T8D0</accession>
<dbReference type="Proteomes" id="UP000326169">
    <property type="component" value="Unassembled WGS sequence"/>
</dbReference>
<keyword evidence="2" id="KW-1185">Reference proteome</keyword>
<protein>
    <recommendedName>
        <fullName evidence="3">Lipid-A-disaccharide synthase</fullName>
    </recommendedName>
</protein>